<feature type="chain" id="PRO_5022964132" evidence="1">
    <location>
        <begin position="20"/>
        <end position="258"/>
    </location>
</feature>
<keyword evidence="1" id="KW-0732">Signal</keyword>
<accession>A0A5C6RPM1</accession>
<feature type="signal peptide" evidence="1">
    <location>
        <begin position="1"/>
        <end position="19"/>
    </location>
</feature>
<reference evidence="2 3" key="1">
    <citation type="submission" date="2019-08" db="EMBL/GenBank/DDBJ databases">
        <title>Genome of Vicingus serpentipes NCIMB 15042.</title>
        <authorList>
            <person name="Bowman J.P."/>
        </authorList>
    </citation>
    <scope>NUCLEOTIDE SEQUENCE [LARGE SCALE GENOMIC DNA]</scope>
    <source>
        <strain evidence="2 3">NCIMB 15042</strain>
    </source>
</reference>
<keyword evidence="3" id="KW-1185">Reference proteome</keyword>
<name>A0A5C6RPM1_9FLAO</name>
<evidence type="ECO:0000313" key="2">
    <source>
        <dbReference type="EMBL" id="TXB63640.1"/>
    </source>
</evidence>
<sequence length="258" mass="26606">MKKLIISVIFLLINYYSFACDSGSFTIVSQTTNPDGTITYVLNIQIELGSGDGFYEGFQLTFNSPSTSPTVTIFDNALTAADLTSGNITETLDGSASGNVLDYINNTPYSAASNDFGLLLSVTVDGCAESIDLLAHYTFPGSCTYNAVTGQNCATCSITALAAGTQTACNPATNTYTQQVVVTYSNEPGAGTLDVNGQSFAITGSPQTVTLTNLPADGNNVNVTAVFSADATCLFSTNSLFTAPAPCPPACTISVAAG</sequence>
<dbReference type="AlphaFoldDB" id="A0A5C6RPM1"/>
<evidence type="ECO:0000313" key="3">
    <source>
        <dbReference type="Proteomes" id="UP000321721"/>
    </source>
</evidence>
<organism evidence="2 3">
    <name type="scientific">Vicingus serpentipes</name>
    <dbReference type="NCBI Taxonomy" id="1926625"/>
    <lineage>
        <taxon>Bacteria</taxon>
        <taxon>Pseudomonadati</taxon>
        <taxon>Bacteroidota</taxon>
        <taxon>Flavobacteriia</taxon>
        <taxon>Flavobacteriales</taxon>
        <taxon>Vicingaceae</taxon>
        <taxon>Vicingus</taxon>
    </lineage>
</organism>
<dbReference type="Proteomes" id="UP000321721">
    <property type="component" value="Unassembled WGS sequence"/>
</dbReference>
<gene>
    <name evidence="2" type="ORF">FRY74_12680</name>
</gene>
<comment type="caution">
    <text evidence="2">The sequence shown here is derived from an EMBL/GenBank/DDBJ whole genome shotgun (WGS) entry which is preliminary data.</text>
</comment>
<evidence type="ECO:0000256" key="1">
    <source>
        <dbReference type="SAM" id="SignalP"/>
    </source>
</evidence>
<dbReference type="OrthoDB" id="338827at2"/>
<dbReference type="RefSeq" id="WP_147102201.1">
    <property type="nucleotide sequence ID" value="NZ_VOOS01000008.1"/>
</dbReference>
<protein>
    <submittedName>
        <fullName evidence="2">Uncharacterized protein</fullName>
    </submittedName>
</protein>
<dbReference type="EMBL" id="VOOS01000008">
    <property type="protein sequence ID" value="TXB63640.1"/>
    <property type="molecule type" value="Genomic_DNA"/>
</dbReference>
<proteinExistence type="predicted"/>
<feature type="non-terminal residue" evidence="2">
    <location>
        <position position="258"/>
    </location>
</feature>